<dbReference type="PANTHER" id="PTHR30154">
    <property type="entry name" value="LEUCINE-RESPONSIVE REGULATORY PROTEIN"/>
    <property type="match status" value="1"/>
</dbReference>
<organism evidence="5 6">
    <name type="scientific">Candidatus Mancarchaeum acidiphilum</name>
    <dbReference type="NCBI Taxonomy" id="1920749"/>
    <lineage>
        <taxon>Archaea</taxon>
        <taxon>Candidatus Micrarchaeota</taxon>
        <taxon>Candidatus Mancarchaeum</taxon>
    </lineage>
</organism>
<dbReference type="PRINTS" id="PR00033">
    <property type="entry name" value="HTHASNC"/>
</dbReference>
<dbReference type="OrthoDB" id="6995at2157"/>
<dbReference type="EMBL" id="CP019964">
    <property type="protein sequence ID" value="ASI14058.1"/>
    <property type="molecule type" value="Genomic_DNA"/>
</dbReference>
<dbReference type="GeneID" id="33314313"/>
<dbReference type="SMART" id="SM00344">
    <property type="entry name" value="HTH_ASNC"/>
    <property type="match status" value="1"/>
</dbReference>
<gene>
    <name evidence="5" type="ORF">Mia14_0761</name>
</gene>
<accession>A0A218NNK1</accession>
<dbReference type="InterPro" id="IPR000485">
    <property type="entry name" value="AsnC-type_HTH_dom"/>
</dbReference>
<feature type="domain" description="HTH asnC-type" evidence="4">
    <location>
        <begin position="106"/>
        <end position="166"/>
    </location>
</feature>
<dbReference type="GO" id="GO:0043200">
    <property type="term" value="P:response to amino acid"/>
    <property type="evidence" value="ECO:0007669"/>
    <property type="project" value="TreeGrafter"/>
</dbReference>
<dbReference type="PANTHER" id="PTHR30154:SF34">
    <property type="entry name" value="TRANSCRIPTIONAL REGULATOR AZLB"/>
    <property type="match status" value="1"/>
</dbReference>
<protein>
    <submittedName>
        <fullName evidence="5">Lrp-AsnC family transcriptional regulator</fullName>
    </submittedName>
</protein>
<dbReference type="InterPro" id="IPR019888">
    <property type="entry name" value="Tscrpt_reg_AsnC-like"/>
</dbReference>
<evidence type="ECO:0000313" key="6">
    <source>
        <dbReference type="Proteomes" id="UP000197679"/>
    </source>
</evidence>
<name>A0A218NNK1_9ARCH</name>
<dbReference type="Proteomes" id="UP000197679">
    <property type="component" value="Chromosome"/>
</dbReference>
<evidence type="ECO:0000313" key="5">
    <source>
        <dbReference type="EMBL" id="ASI14058.1"/>
    </source>
</evidence>
<keyword evidence="2" id="KW-0238">DNA-binding</keyword>
<dbReference type="InterPro" id="IPR036388">
    <property type="entry name" value="WH-like_DNA-bd_sf"/>
</dbReference>
<keyword evidence="6" id="KW-1185">Reference proteome</keyword>
<keyword evidence="1" id="KW-0805">Transcription regulation</keyword>
<dbReference type="KEGG" id="marh:Mia14_0761"/>
<proteinExistence type="predicted"/>
<evidence type="ECO:0000256" key="1">
    <source>
        <dbReference type="ARBA" id="ARBA00023015"/>
    </source>
</evidence>
<dbReference type="RefSeq" id="WP_088820320.1">
    <property type="nucleotide sequence ID" value="NZ_CP019964.1"/>
</dbReference>
<dbReference type="Gene3D" id="1.10.10.10">
    <property type="entry name" value="Winged helix-like DNA-binding domain superfamily/Winged helix DNA-binding domain"/>
    <property type="match status" value="1"/>
</dbReference>
<dbReference type="GO" id="GO:0005829">
    <property type="term" value="C:cytosol"/>
    <property type="evidence" value="ECO:0007669"/>
    <property type="project" value="TreeGrafter"/>
</dbReference>
<dbReference type="PROSITE" id="PS50956">
    <property type="entry name" value="HTH_ASNC_2"/>
    <property type="match status" value="1"/>
</dbReference>
<evidence type="ECO:0000256" key="2">
    <source>
        <dbReference type="ARBA" id="ARBA00023125"/>
    </source>
</evidence>
<keyword evidence="3" id="KW-0804">Transcription</keyword>
<dbReference type="SUPFAM" id="SSF46785">
    <property type="entry name" value="Winged helix' DNA-binding domain"/>
    <property type="match status" value="1"/>
</dbReference>
<evidence type="ECO:0000259" key="4">
    <source>
        <dbReference type="PROSITE" id="PS50956"/>
    </source>
</evidence>
<dbReference type="Pfam" id="PF13404">
    <property type="entry name" value="HTH_AsnC-type"/>
    <property type="match status" value="1"/>
</dbReference>
<evidence type="ECO:0000256" key="3">
    <source>
        <dbReference type="ARBA" id="ARBA00023163"/>
    </source>
</evidence>
<sequence length="439" mass="49866">MKNIPAKISYSFRKLEKIYGRSIDLKLVNGKFCIFEVLKTHSPKGRRNSISLSYIGWITNKGALIPAKPEFRGLDVSDLETFNGVPEPSEPDQKNLDAYDIYDIEVDGLDLKILKILSMNSRLAYPKISKLIGTPVNTVKYRIKKLKKELGIKDTLELNTGKLGFSNYLIAVKFLDQKPEEQNILKATSKNPRVQLVLLTKSIYDLLIFCLAENSSIIESTLDEIRGDPALRSIRSEWYVTSINPNYGFLPLRQEFFDILINKASNGSMMEEKLCLPALNSKEYKVLYELNIDGRKEFKSIDQKYNLPAGSSKKAYSNLINDTKKNLILRPTIIMRSIPKIYDAVIIAKVIDKAEFIKHKDVQIGAIDKPETTTDKFSYICDIGIPDGILYLFSVINDRDLEEVKNEIETSIKGVELESLIIEKNILGDIGYRRFVCGI</sequence>
<dbReference type="GO" id="GO:0043565">
    <property type="term" value="F:sequence-specific DNA binding"/>
    <property type="evidence" value="ECO:0007669"/>
    <property type="project" value="InterPro"/>
</dbReference>
<dbReference type="InterPro" id="IPR036390">
    <property type="entry name" value="WH_DNA-bd_sf"/>
</dbReference>
<reference evidence="5 6" key="1">
    <citation type="journal article" date="2017" name="Nat. Commun.">
        <title>'ARMAN' archaea depend on association with euryarchaeal host in culture and in situ.</title>
        <authorList>
            <person name="Golyshina O."/>
            <person name="Toshchakov S."/>
            <person name="Makarova K."/>
            <person name="Gavrilov S."/>
            <person name="Korzhenkov A."/>
            <person name="La Cono V."/>
            <person name="Arcadi E."/>
            <person name="Nechitaylo T."/>
            <person name="Ferrer M."/>
            <person name="Kublanov I."/>
            <person name="Wolf Y."/>
            <person name="Yakimov M."/>
            <person name="Golyshin P."/>
            <person name="Slesarev A."/>
            <person name="Kozyavkin S."/>
        </authorList>
    </citation>
    <scope>NUCLEOTIDE SEQUENCE [LARGE SCALE GENOMIC DNA]</scope>
    <source>
        <strain evidence="5 6">Mia14</strain>
    </source>
</reference>
<dbReference type="AlphaFoldDB" id="A0A218NNK1"/>